<sequence length="324" mass="35013">MIIGIDGGGTKTTGVVVDESGIVLKLATVGPTNPNSANGEAIKLEFENLFSQLDIKQKLTADDIVFAGISGAESGGKKEWFQDLLADLLGHSPSITVDNDAITALYSETKGEPGIVCISGTGSIAYGVNEKQERARVGGWGYLINDGYSGFTLGNKLIEYVFARFDEGVIDCALSLAVLEHFQVKYIPDLVPVVYEQGKTRDRIASAARIVVEESNIGNLVCTFMIEQVAEAMLKDIKLLLNRLLEGSIHSITEFPIVLTGGINQHAHGLLNYLQKKVEQENLPILFKIAVRKPILGTVYAALKQSDLEISASFVEKLEASLLD</sequence>
<keyword evidence="2" id="KW-0418">Kinase</keyword>
<dbReference type="GO" id="GO:0016301">
    <property type="term" value="F:kinase activity"/>
    <property type="evidence" value="ECO:0007669"/>
    <property type="project" value="UniProtKB-KW"/>
</dbReference>
<protein>
    <submittedName>
        <fullName evidence="2">N-acetylmuramic acid/N-acetylglucosamine kinase</fullName>
        <ecNumber evidence="2">2.7.1.-</ecNumber>
    </submittedName>
</protein>
<comment type="caution">
    <text evidence="2">The sequence shown here is derived from an EMBL/GenBank/DDBJ whole genome shotgun (WGS) entry which is preliminary data.</text>
</comment>
<accession>A0ABM8YUG3</accession>
<dbReference type="EC" id="2.7.1.-" evidence="2"/>
<dbReference type="SUPFAM" id="SSF53067">
    <property type="entry name" value="Actin-like ATPase domain"/>
    <property type="match status" value="2"/>
</dbReference>
<dbReference type="PANTHER" id="PTHR43190:SF3">
    <property type="entry name" value="N-ACETYL-D-GLUCOSAMINE KINASE"/>
    <property type="match status" value="1"/>
</dbReference>
<feature type="domain" description="ATPase BadF/BadG/BcrA/BcrD type" evidence="1">
    <location>
        <begin position="3"/>
        <end position="283"/>
    </location>
</feature>
<dbReference type="InterPro" id="IPR043129">
    <property type="entry name" value="ATPase_NBD"/>
</dbReference>
<evidence type="ECO:0000313" key="3">
    <source>
        <dbReference type="Proteomes" id="UP000789833"/>
    </source>
</evidence>
<dbReference type="InterPro" id="IPR052519">
    <property type="entry name" value="Euk-type_GlcNAc_Kinase"/>
</dbReference>
<reference evidence="2 3" key="1">
    <citation type="submission" date="2021-10" db="EMBL/GenBank/DDBJ databases">
        <authorList>
            <person name="Criscuolo A."/>
        </authorList>
    </citation>
    <scope>NUCLEOTIDE SEQUENCE [LARGE SCALE GENOMIC DNA]</scope>
    <source>
        <strain evidence="3">CIP 111883</strain>
    </source>
</reference>
<dbReference type="RefSeq" id="WP_230505242.1">
    <property type="nucleotide sequence ID" value="NZ_CAKJTJ010000059.1"/>
</dbReference>
<evidence type="ECO:0000313" key="2">
    <source>
        <dbReference type="EMBL" id="CAG9623628.1"/>
    </source>
</evidence>
<dbReference type="PANTHER" id="PTHR43190">
    <property type="entry name" value="N-ACETYL-D-GLUCOSAMINE KINASE"/>
    <property type="match status" value="1"/>
</dbReference>
<keyword evidence="2" id="KW-0808">Transferase</keyword>
<dbReference type="CDD" id="cd24007">
    <property type="entry name" value="ASKHA_NBD_eukNAGK-like"/>
    <property type="match status" value="1"/>
</dbReference>
<dbReference type="Gene3D" id="3.30.420.40">
    <property type="match status" value="2"/>
</dbReference>
<dbReference type="InterPro" id="IPR002731">
    <property type="entry name" value="ATPase_BadF"/>
</dbReference>
<proteinExistence type="predicted"/>
<organism evidence="2 3">
    <name type="scientific">Sutcliffiella rhizosphaerae</name>
    <dbReference type="NCBI Taxonomy" id="2880967"/>
    <lineage>
        <taxon>Bacteria</taxon>
        <taxon>Bacillati</taxon>
        <taxon>Bacillota</taxon>
        <taxon>Bacilli</taxon>
        <taxon>Bacillales</taxon>
        <taxon>Bacillaceae</taxon>
        <taxon>Sutcliffiella</taxon>
    </lineage>
</organism>
<keyword evidence="3" id="KW-1185">Reference proteome</keyword>
<dbReference type="EMBL" id="CAKJTJ010000059">
    <property type="protein sequence ID" value="CAG9623628.1"/>
    <property type="molecule type" value="Genomic_DNA"/>
</dbReference>
<gene>
    <name evidence="2" type="primary">murK</name>
    <name evidence="2" type="ORF">BACCIP111883_04446</name>
</gene>
<name>A0ABM8YUG3_9BACI</name>
<evidence type="ECO:0000259" key="1">
    <source>
        <dbReference type="Pfam" id="PF01869"/>
    </source>
</evidence>
<dbReference type="Pfam" id="PF01869">
    <property type="entry name" value="BcrAD_BadFG"/>
    <property type="match status" value="1"/>
</dbReference>
<dbReference type="Proteomes" id="UP000789833">
    <property type="component" value="Unassembled WGS sequence"/>
</dbReference>